<dbReference type="Gene3D" id="3.40.50.720">
    <property type="entry name" value="NAD(P)-binding Rossmann-like Domain"/>
    <property type="match status" value="1"/>
</dbReference>
<dbReference type="RefSeq" id="XP_070863422.1">
    <property type="nucleotide sequence ID" value="XM_071014002.1"/>
</dbReference>
<protein>
    <recommendedName>
        <fullName evidence="3">Enoyl reductase (ER) domain-containing protein</fullName>
    </recommendedName>
</protein>
<evidence type="ECO:0000256" key="2">
    <source>
        <dbReference type="ARBA" id="ARBA00023002"/>
    </source>
</evidence>
<dbReference type="InterPro" id="IPR020843">
    <property type="entry name" value="ER"/>
</dbReference>
<reference evidence="4 5" key="1">
    <citation type="journal article" date="2024" name="Commun. Biol.">
        <title>Comparative genomic analysis of thermophilic fungi reveals convergent evolutionary adaptations and gene losses.</title>
        <authorList>
            <person name="Steindorff A.S."/>
            <person name="Aguilar-Pontes M.V."/>
            <person name="Robinson A.J."/>
            <person name="Andreopoulos B."/>
            <person name="LaButti K."/>
            <person name="Kuo A."/>
            <person name="Mondo S."/>
            <person name="Riley R."/>
            <person name="Otillar R."/>
            <person name="Haridas S."/>
            <person name="Lipzen A."/>
            <person name="Grimwood J."/>
            <person name="Schmutz J."/>
            <person name="Clum A."/>
            <person name="Reid I.D."/>
            <person name="Moisan M.C."/>
            <person name="Butler G."/>
            <person name="Nguyen T.T.M."/>
            <person name="Dewar K."/>
            <person name="Conant G."/>
            <person name="Drula E."/>
            <person name="Henrissat B."/>
            <person name="Hansel C."/>
            <person name="Singer S."/>
            <person name="Hutchinson M.I."/>
            <person name="de Vries R.P."/>
            <person name="Natvig D.O."/>
            <person name="Powell A.J."/>
            <person name="Tsang A."/>
            <person name="Grigoriev I.V."/>
        </authorList>
    </citation>
    <scope>NUCLEOTIDE SEQUENCE [LARGE SCALE GENOMIC DNA]</scope>
    <source>
        <strain evidence="4 5">ATCC 22073</strain>
    </source>
</reference>
<proteinExistence type="predicted"/>
<dbReference type="PANTHER" id="PTHR48106:SF18">
    <property type="entry name" value="QUINONE OXIDOREDUCTASE PIG3"/>
    <property type="match status" value="1"/>
</dbReference>
<dbReference type="InterPro" id="IPR036291">
    <property type="entry name" value="NAD(P)-bd_dom_sf"/>
</dbReference>
<dbReference type="Pfam" id="PF08240">
    <property type="entry name" value="ADH_N"/>
    <property type="match status" value="1"/>
</dbReference>
<evidence type="ECO:0000313" key="5">
    <source>
        <dbReference type="Proteomes" id="UP001600064"/>
    </source>
</evidence>
<evidence type="ECO:0000313" key="4">
    <source>
        <dbReference type="EMBL" id="KAL2264695.1"/>
    </source>
</evidence>
<dbReference type="Pfam" id="PF00107">
    <property type="entry name" value="ADH_zinc_N"/>
    <property type="match status" value="1"/>
</dbReference>
<dbReference type="InterPro" id="IPR014189">
    <property type="entry name" value="Quinone_OxRdtase_PIG3"/>
</dbReference>
<dbReference type="InterPro" id="IPR013149">
    <property type="entry name" value="ADH-like_C"/>
</dbReference>
<dbReference type="SUPFAM" id="SSF51735">
    <property type="entry name" value="NAD(P)-binding Rossmann-fold domains"/>
    <property type="match status" value="1"/>
</dbReference>
<evidence type="ECO:0000256" key="1">
    <source>
        <dbReference type="ARBA" id="ARBA00022857"/>
    </source>
</evidence>
<organism evidence="4 5">
    <name type="scientific">Remersonia thermophila</name>
    <dbReference type="NCBI Taxonomy" id="72144"/>
    <lineage>
        <taxon>Eukaryota</taxon>
        <taxon>Fungi</taxon>
        <taxon>Dikarya</taxon>
        <taxon>Ascomycota</taxon>
        <taxon>Pezizomycotina</taxon>
        <taxon>Sordariomycetes</taxon>
        <taxon>Sordariomycetidae</taxon>
        <taxon>Sordariales</taxon>
        <taxon>Sordariales incertae sedis</taxon>
        <taxon>Remersonia</taxon>
    </lineage>
</organism>
<keyword evidence="1" id="KW-0521">NADP</keyword>
<dbReference type="SUPFAM" id="SSF50129">
    <property type="entry name" value="GroES-like"/>
    <property type="match status" value="1"/>
</dbReference>
<dbReference type="Gene3D" id="3.90.180.10">
    <property type="entry name" value="Medium-chain alcohol dehydrogenases, catalytic domain"/>
    <property type="match status" value="1"/>
</dbReference>
<name>A0ABR4D2Y2_9PEZI</name>
<dbReference type="PANTHER" id="PTHR48106">
    <property type="entry name" value="QUINONE OXIDOREDUCTASE PIG3-RELATED"/>
    <property type="match status" value="1"/>
</dbReference>
<evidence type="ECO:0000259" key="3">
    <source>
        <dbReference type="SMART" id="SM00829"/>
    </source>
</evidence>
<comment type="caution">
    <text evidence="4">The sequence shown here is derived from an EMBL/GenBank/DDBJ whole genome shotgun (WGS) entry which is preliminary data.</text>
</comment>
<accession>A0ABR4D2Y2</accession>
<dbReference type="CDD" id="cd05276">
    <property type="entry name" value="p53_inducible_oxidoreductase"/>
    <property type="match status" value="1"/>
</dbReference>
<dbReference type="Proteomes" id="UP001600064">
    <property type="component" value="Unassembled WGS sequence"/>
</dbReference>
<keyword evidence="5" id="KW-1185">Reference proteome</keyword>
<feature type="domain" description="Enoyl reductase (ER)" evidence="3">
    <location>
        <begin position="27"/>
        <end position="375"/>
    </location>
</feature>
<dbReference type="GeneID" id="98128646"/>
<dbReference type="InterPro" id="IPR011032">
    <property type="entry name" value="GroES-like_sf"/>
</dbReference>
<dbReference type="SMART" id="SM00829">
    <property type="entry name" value="PKS_ER"/>
    <property type="match status" value="1"/>
</dbReference>
<dbReference type="EMBL" id="JAZGUE010000007">
    <property type="protein sequence ID" value="KAL2264695.1"/>
    <property type="molecule type" value="Genomic_DNA"/>
</dbReference>
<dbReference type="InterPro" id="IPR013154">
    <property type="entry name" value="ADH-like_N"/>
</dbReference>
<sequence length="379" mass="40338">MAASQSPTNPPLPSVMRAIDIHPPGVGPASSLYINPSLPLPRPGPNQVLVRVHAFGLNRLDLLQREGRYPPPPHVKTNILGVEFSGVVVALGDGDDDDGNNNNNDENGLAIGDEVFGLVPGGAYAEYVAAPRATLLRKPGFLTHVQAAAVPEAWMTATQALDFILGGLGHDDDDDEKKKPRRTILWHAGASGVSLAGIQLSRLAGAAAVFATAGTDDKCAFLERELGVAKAINYRNKAQGAGGGGGGWASELLAATGARGVDRIVDFVGGSYLQQNLDAVARDGRICLLGLLGGGTADQVDIGKLLYKRARIEGSTLRSRDEAYQARLRDRLRGYLPRFETGELRIFLDTVLPWEEIAAAHRRMEENKTTGKIVCTIVS</sequence>
<keyword evidence="2" id="KW-0560">Oxidoreductase</keyword>
<gene>
    <name evidence="4" type="ORF">VTJ83DRAFT_7205</name>
</gene>